<dbReference type="InterPro" id="IPR036388">
    <property type="entry name" value="WH-like_DNA-bd_sf"/>
</dbReference>
<organism evidence="2 3">
    <name type="scientific">Rhodopseudomonas telluris</name>
    <dbReference type="NCBI Taxonomy" id="644215"/>
    <lineage>
        <taxon>Bacteria</taxon>
        <taxon>Pseudomonadati</taxon>
        <taxon>Pseudomonadota</taxon>
        <taxon>Alphaproteobacteria</taxon>
        <taxon>Hyphomicrobiales</taxon>
        <taxon>Nitrobacteraceae</taxon>
        <taxon>Rhodopseudomonas</taxon>
    </lineage>
</organism>
<dbReference type="EMBL" id="JBHLWM010000006">
    <property type="protein sequence ID" value="MFC0242220.1"/>
    <property type="molecule type" value="Genomic_DNA"/>
</dbReference>
<dbReference type="Proteomes" id="UP001589775">
    <property type="component" value="Unassembled WGS sequence"/>
</dbReference>
<proteinExistence type="predicted"/>
<comment type="caution">
    <text evidence="2">The sequence shown here is derived from an EMBL/GenBank/DDBJ whole genome shotgun (WGS) entry which is preliminary data.</text>
</comment>
<accession>A0ABV6EVW5</accession>
<dbReference type="Pfam" id="PF03861">
    <property type="entry name" value="ANTAR"/>
    <property type="match status" value="1"/>
</dbReference>
<dbReference type="InterPro" id="IPR005561">
    <property type="entry name" value="ANTAR"/>
</dbReference>
<keyword evidence="3" id="KW-1185">Reference proteome</keyword>
<dbReference type="Pfam" id="PF21332">
    <property type="entry name" value="AmiR_N"/>
    <property type="match status" value="1"/>
</dbReference>
<dbReference type="Gene3D" id="1.10.10.10">
    <property type="entry name" value="Winged helix-like DNA-binding domain superfamily/Winged helix DNA-binding domain"/>
    <property type="match status" value="1"/>
</dbReference>
<evidence type="ECO:0000313" key="2">
    <source>
        <dbReference type="EMBL" id="MFC0242220.1"/>
    </source>
</evidence>
<name>A0ABV6EVW5_9BRAD</name>
<dbReference type="SMART" id="SM01012">
    <property type="entry name" value="ANTAR"/>
    <property type="match status" value="1"/>
</dbReference>
<evidence type="ECO:0000259" key="1">
    <source>
        <dbReference type="PROSITE" id="PS50921"/>
    </source>
</evidence>
<gene>
    <name evidence="2" type="ORF">ACFFJ6_17145</name>
</gene>
<dbReference type="InterPro" id="IPR049021">
    <property type="entry name" value="AmiR_N"/>
</dbReference>
<dbReference type="PROSITE" id="PS50921">
    <property type="entry name" value="ANTAR"/>
    <property type="match status" value="1"/>
</dbReference>
<reference evidence="2 3" key="1">
    <citation type="submission" date="2024-09" db="EMBL/GenBank/DDBJ databases">
        <authorList>
            <person name="Sun Q."/>
            <person name="Mori K."/>
        </authorList>
    </citation>
    <scope>NUCLEOTIDE SEQUENCE [LARGE SCALE GENOMIC DNA]</scope>
    <source>
        <strain evidence="2 3">KCTC 23279</strain>
    </source>
</reference>
<sequence>MSKPSSFSLRGRKALLAIKDERDASIVRRQFDRLGIEMETWTPGEVPNGAADVVLIDDDYLPFAGGEHQPLPEGCAVIVLLGTETPSRLKLVFDLDPASFLVKPLRSAGIYAAVVLAFERVARTAELKLQLSKMDARMRARRVVLAALVQIMHAHALPEPAAFALLRRMAMEQRKTIEQLAAELVAQDPPARAAG</sequence>
<protein>
    <submittedName>
        <fullName evidence="2">ANTAR domain-containing response regulator</fullName>
    </submittedName>
</protein>
<dbReference type="InterPro" id="IPR011006">
    <property type="entry name" value="CheY-like_superfamily"/>
</dbReference>
<dbReference type="SUPFAM" id="SSF52172">
    <property type="entry name" value="CheY-like"/>
    <property type="match status" value="1"/>
</dbReference>
<evidence type="ECO:0000313" key="3">
    <source>
        <dbReference type="Proteomes" id="UP001589775"/>
    </source>
</evidence>
<dbReference type="Gene3D" id="3.40.50.2300">
    <property type="match status" value="1"/>
</dbReference>
<dbReference type="RefSeq" id="WP_378389966.1">
    <property type="nucleotide sequence ID" value="NZ_JBHLWM010000006.1"/>
</dbReference>
<feature type="domain" description="ANTAR" evidence="1">
    <location>
        <begin position="124"/>
        <end position="185"/>
    </location>
</feature>